<protein>
    <recommendedName>
        <fullName evidence="10">RagB/SusD domain-containing protein</fullName>
    </recommendedName>
</protein>
<accession>A0A0F5JEL2</accession>
<dbReference type="GO" id="GO:0009279">
    <property type="term" value="C:cell outer membrane"/>
    <property type="evidence" value="ECO:0007669"/>
    <property type="project" value="UniProtKB-SubCell"/>
</dbReference>
<gene>
    <name evidence="8" type="ORF">HMPREF1535_02250</name>
</gene>
<dbReference type="EMBL" id="AQHV01000011">
    <property type="protein sequence ID" value="KKB56276.1"/>
    <property type="molecule type" value="Genomic_DNA"/>
</dbReference>
<organism evidence="8 9">
    <name type="scientific">Parabacteroides goldsteinii DSM 19448 = WAL 12034</name>
    <dbReference type="NCBI Taxonomy" id="927665"/>
    <lineage>
        <taxon>Bacteria</taxon>
        <taxon>Pseudomonadati</taxon>
        <taxon>Bacteroidota</taxon>
        <taxon>Bacteroidia</taxon>
        <taxon>Bacteroidales</taxon>
        <taxon>Tannerellaceae</taxon>
        <taxon>Parabacteroides</taxon>
    </lineage>
</organism>
<dbReference type="InterPro" id="IPR012944">
    <property type="entry name" value="SusD_RagB_dom"/>
</dbReference>
<comment type="similarity">
    <text evidence="2">Belongs to the SusD family.</text>
</comment>
<keyword evidence="5" id="KW-0998">Cell outer membrane</keyword>
<evidence type="ECO:0000256" key="2">
    <source>
        <dbReference type="ARBA" id="ARBA00006275"/>
    </source>
</evidence>
<dbReference type="SUPFAM" id="SSF48452">
    <property type="entry name" value="TPR-like"/>
    <property type="match status" value="1"/>
</dbReference>
<evidence type="ECO:0000313" key="8">
    <source>
        <dbReference type="EMBL" id="KKB56276.1"/>
    </source>
</evidence>
<keyword evidence="4" id="KW-0472">Membrane</keyword>
<comment type="subcellular location">
    <subcellularLocation>
        <location evidence="1">Cell outer membrane</location>
    </subcellularLocation>
</comment>
<dbReference type="STRING" id="927665.HMPREF1535_02250"/>
<feature type="domain" description="RagB/SusD" evidence="6">
    <location>
        <begin position="257"/>
        <end position="569"/>
    </location>
</feature>
<evidence type="ECO:0008006" key="10">
    <source>
        <dbReference type="Google" id="ProtNLM"/>
    </source>
</evidence>
<feature type="domain" description="SusD-like N-terminal" evidence="7">
    <location>
        <begin position="58"/>
        <end position="204"/>
    </location>
</feature>
<evidence type="ECO:0000259" key="7">
    <source>
        <dbReference type="Pfam" id="PF14322"/>
    </source>
</evidence>
<evidence type="ECO:0000313" key="9">
    <source>
        <dbReference type="Proteomes" id="UP000033047"/>
    </source>
</evidence>
<dbReference type="RefSeq" id="WP_046146129.1">
    <property type="nucleotide sequence ID" value="NZ_KQ033912.1"/>
</dbReference>
<dbReference type="PROSITE" id="PS51257">
    <property type="entry name" value="PROKAR_LIPOPROTEIN"/>
    <property type="match status" value="1"/>
</dbReference>
<proteinExistence type="inferred from homology"/>
<dbReference type="Pfam" id="PF07980">
    <property type="entry name" value="SusD_RagB"/>
    <property type="match status" value="1"/>
</dbReference>
<dbReference type="HOGENOM" id="CLU_015553_0_2_10"/>
<dbReference type="Gene3D" id="1.25.40.390">
    <property type="match status" value="1"/>
</dbReference>
<evidence type="ECO:0000256" key="1">
    <source>
        <dbReference type="ARBA" id="ARBA00004442"/>
    </source>
</evidence>
<dbReference type="Pfam" id="PF14322">
    <property type="entry name" value="SusD-like_3"/>
    <property type="match status" value="1"/>
</dbReference>
<reference evidence="8 9" key="1">
    <citation type="submission" date="2013-04" db="EMBL/GenBank/DDBJ databases">
        <title>The Genome Sequence of Parabacteroides goldsteinii DSM 19448.</title>
        <authorList>
            <consortium name="The Broad Institute Genomics Platform"/>
            <person name="Earl A."/>
            <person name="Ward D."/>
            <person name="Feldgarden M."/>
            <person name="Gevers D."/>
            <person name="Martens E."/>
            <person name="Sakamoto M."/>
            <person name="Benno Y."/>
            <person name="Song Y."/>
            <person name="Liu C."/>
            <person name="Lee J."/>
            <person name="Bolanos M."/>
            <person name="Vaisanen M.L."/>
            <person name="Finegold S.M."/>
            <person name="Walker B."/>
            <person name="Young S."/>
            <person name="Zeng Q."/>
            <person name="Gargeya S."/>
            <person name="Fitzgerald M."/>
            <person name="Haas B."/>
            <person name="Abouelleil A."/>
            <person name="Allen A.W."/>
            <person name="Alvarado L."/>
            <person name="Arachchi H.M."/>
            <person name="Berlin A.M."/>
            <person name="Chapman S.B."/>
            <person name="Gainer-Dewar J."/>
            <person name="Goldberg J."/>
            <person name="Griggs A."/>
            <person name="Gujja S."/>
            <person name="Hansen M."/>
            <person name="Howarth C."/>
            <person name="Imamovic A."/>
            <person name="Ireland A."/>
            <person name="Larimer J."/>
            <person name="McCowan C."/>
            <person name="Murphy C."/>
            <person name="Pearson M."/>
            <person name="Poon T.W."/>
            <person name="Priest M."/>
            <person name="Roberts A."/>
            <person name="Saif S."/>
            <person name="Shea T."/>
            <person name="Sisk P."/>
            <person name="Sykes S."/>
            <person name="Wortman J."/>
            <person name="Nusbaum C."/>
            <person name="Birren B."/>
        </authorList>
    </citation>
    <scope>NUCLEOTIDE SEQUENCE [LARGE SCALE GENOMIC DNA]</scope>
    <source>
        <strain evidence="8 9">DSM 19448</strain>
    </source>
</reference>
<dbReference type="PATRIC" id="fig|927665.4.peg.2314"/>
<dbReference type="Proteomes" id="UP000033047">
    <property type="component" value="Unassembled WGS sequence"/>
</dbReference>
<comment type="caution">
    <text evidence="8">The sequence shown here is derived from an EMBL/GenBank/DDBJ whole genome shotgun (WGS) entry which is preliminary data.</text>
</comment>
<dbReference type="InterPro" id="IPR033985">
    <property type="entry name" value="SusD-like_N"/>
</dbReference>
<evidence type="ECO:0000256" key="5">
    <source>
        <dbReference type="ARBA" id="ARBA00023237"/>
    </source>
</evidence>
<evidence type="ECO:0000256" key="3">
    <source>
        <dbReference type="ARBA" id="ARBA00022729"/>
    </source>
</evidence>
<sequence length="570" mass="64905">MKYIAILSTFILLFASCADDLDKSPLDKFSEDKVWRSAEGAQTFINGTLYVSKLLTENADDWSDNSVVNTEMSAAVRTVRELMTNANDYGWNKFGEIRRCNLIIEKVTASEDIKEADKEPLIAQAKMLRSIVYYTRARLFGRLMIVDRVLTPDDDLMFPRSKTIKETYDFIINDLTEAAEGLPTTASAGALTKGAAYALKAAVCLQGAAFLTDSNEKRDYYQQAKKACEDLFTLGIYSLESDYGKLFNDYSTGLSSKEVILATYYLSETTKMSGTWMQSIVPNQGAGKIPEEVAAVWPVENFEGWHDKSPSQDLVDAYEVVDADGNAKTWDETSYYKNFKPNVDYVSNAIYRNRDARFYSTIAYDSVKYFNSIITTRVGGNLYYLNNKEKDRHMTKTGYLYIKNLYQDKSVIAGVPTDWHLIHLRLGRSYLDYAEALLRLGETTTAIEYINKVRMTHGKLPALSTALSFDQAWKYYKQERRVELVQEEDRYWSLLRWGKEDGLDEIEELNTPPTAIEIAADGKSFEIIPVPVVGPSNDRKFTTRRYFLPIPKNETILNEKLSDDQNPGWE</sequence>
<name>A0A0F5JEL2_9BACT</name>
<dbReference type="InterPro" id="IPR011990">
    <property type="entry name" value="TPR-like_helical_dom_sf"/>
</dbReference>
<keyword evidence="3" id="KW-0732">Signal</keyword>
<evidence type="ECO:0000256" key="4">
    <source>
        <dbReference type="ARBA" id="ARBA00023136"/>
    </source>
</evidence>
<evidence type="ECO:0000259" key="6">
    <source>
        <dbReference type="Pfam" id="PF07980"/>
    </source>
</evidence>
<dbReference type="AlphaFoldDB" id="A0A0F5JEL2"/>